<organism evidence="1">
    <name type="scientific">Culicoides sonorensis</name>
    <name type="common">Biting midge</name>
    <dbReference type="NCBI Taxonomy" id="179676"/>
    <lineage>
        <taxon>Eukaryota</taxon>
        <taxon>Metazoa</taxon>
        <taxon>Ecdysozoa</taxon>
        <taxon>Arthropoda</taxon>
        <taxon>Hexapoda</taxon>
        <taxon>Insecta</taxon>
        <taxon>Pterygota</taxon>
        <taxon>Neoptera</taxon>
        <taxon>Endopterygota</taxon>
        <taxon>Diptera</taxon>
        <taxon>Nematocera</taxon>
        <taxon>Chironomoidea</taxon>
        <taxon>Ceratopogonidae</taxon>
        <taxon>Ceratopogoninae</taxon>
        <taxon>Culicoides</taxon>
        <taxon>Monoculicoides</taxon>
    </lineage>
</organism>
<dbReference type="VEuPathDB" id="VectorBase:CSON005152"/>
<proteinExistence type="predicted"/>
<sequence length="73" mass="8786">MPRHFCHGDNEKNPVIFYYSVNFTIKLINMVNKNDQMRTKKVLLDMIELSGFEVYHKFTPFMKERKNTNTIKT</sequence>
<protein>
    <submittedName>
        <fullName evidence="1">CSON005152 protein</fullName>
    </submittedName>
</protein>
<reference evidence="1" key="1">
    <citation type="submission" date="2018-07" db="EMBL/GenBank/DDBJ databases">
        <authorList>
            <person name="Quirk P.G."/>
            <person name="Krulwich T.A."/>
        </authorList>
    </citation>
    <scope>NUCLEOTIDE SEQUENCE</scope>
</reference>
<name>A0A336MPU7_CULSO</name>
<dbReference type="EMBL" id="UFQT01002066">
    <property type="protein sequence ID" value="SSX32574.1"/>
    <property type="molecule type" value="Genomic_DNA"/>
</dbReference>
<dbReference type="AlphaFoldDB" id="A0A336MPU7"/>
<accession>A0A336MPU7</accession>
<evidence type="ECO:0000313" key="1">
    <source>
        <dbReference type="EMBL" id="SSX32574.1"/>
    </source>
</evidence>
<gene>
    <name evidence="1" type="primary">CSON005152</name>
</gene>